<evidence type="ECO:0000313" key="2">
    <source>
        <dbReference type="Proteomes" id="UP000682811"/>
    </source>
</evidence>
<evidence type="ECO:0000313" key="1">
    <source>
        <dbReference type="EMBL" id="GIO45878.1"/>
    </source>
</evidence>
<dbReference type="Proteomes" id="UP000682811">
    <property type="component" value="Unassembled WGS sequence"/>
</dbReference>
<dbReference type="AlphaFoldDB" id="A0A919Y9X9"/>
<organism evidence="1 2">
    <name type="scientific">Paenibacillus azoreducens</name>
    <dbReference type="NCBI Taxonomy" id="116718"/>
    <lineage>
        <taxon>Bacteria</taxon>
        <taxon>Bacillati</taxon>
        <taxon>Bacillota</taxon>
        <taxon>Bacilli</taxon>
        <taxon>Bacillales</taxon>
        <taxon>Paenibacillaceae</taxon>
        <taxon>Paenibacillus</taxon>
    </lineage>
</organism>
<reference evidence="1 2" key="1">
    <citation type="submission" date="2021-03" db="EMBL/GenBank/DDBJ databases">
        <title>Antimicrobial resistance genes in bacteria isolated from Japanese honey, and their potential for conferring macrolide and lincosamide resistance in the American foulbrood pathogen Paenibacillus larvae.</title>
        <authorList>
            <person name="Okamoto M."/>
            <person name="Kumagai M."/>
            <person name="Kanamori H."/>
            <person name="Takamatsu D."/>
        </authorList>
    </citation>
    <scope>NUCLEOTIDE SEQUENCE [LARGE SCALE GENOMIC DNA]</scope>
    <source>
        <strain evidence="1 2">J34TS1</strain>
    </source>
</reference>
<accession>A0A919Y9X9</accession>
<gene>
    <name evidence="1" type="ORF">J34TS1_06430</name>
</gene>
<protein>
    <submittedName>
        <fullName evidence="1">Uncharacterized protein</fullName>
    </submittedName>
</protein>
<name>A0A919Y9X9_9BACL</name>
<keyword evidence="2" id="KW-1185">Reference proteome</keyword>
<proteinExistence type="predicted"/>
<dbReference type="EMBL" id="BORT01000002">
    <property type="protein sequence ID" value="GIO45878.1"/>
    <property type="molecule type" value="Genomic_DNA"/>
</dbReference>
<comment type="caution">
    <text evidence="1">The sequence shown here is derived from an EMBL/GenBank/DDBJ whole genome shotgun (WGS) entry which is preliminary data.</text>
</comment>
<sequence length="63" mass="6581">MFFGVGPFFITSAESIIVEPLKLTISFFTLLSGVDDSAIPFNKEVSSGNGGGEFNPPVKIGGV</sequence>